<organism evidence="1 2">
    <name type="scientific">Streptomyces gamaensis</name>
    <dbReference type="NCBI Taxonomy" id="1763542"/>
    <lineage>
        <taxon>Bacteria</taxon>
        <taxon>Bacillati</taxon>
        <taxon>Actinomycetota</taxon>
        <taxon>Actinomycetes</taxon>
        <taxon>Kitasatosporales</taxon>
        <taxon>Streptomycetaceae</taxon>
        <taxon>Streptomyces</taxon>
    </lineage>
</organism>
<comment type="caution">
    <text evidence="1">The sequence shown here is derived from an EMBL/GenBank/DDBJ whole genome shotgun (WGS) entry which is preliminary data.</text>
</comment>
<sequence length="257" mass="27002">MVTPLDALEEQMACLRPAVRAAAEGGDARLAYRLLGVLQAAERAWSDLLAPALGAASAPLPAPAVARVPVPLQVRQSLEILGAPAGVRLVSAVQAAFFGRALDPGRLASLRRDQERAYAARAGRGGLGLFVVPALTGDRLTPARGLLALSVWPLERRIVTGHSPRVDLCVHAAAVAARIEQDGETASAAARDLLAQLAWYLPGIAGTPAAADPAAVRVVARREAALLREQDTKARAEAAARARELPLRDQLFGRPRT</sequence>
<evidence type="ECO:0000313" key="1">
    <source>
        <dbReference type="EMBL" id="MFC5724922.1"/>
    </source>
</evidence>
<accession>A0ABW0Z9W6</accession>
<reference evidence="2" key="1">
    <citation type="journal article" date="2019" name="Int. J. Syst. Evol. Microbiol.">
        <title>The Global Catalogue of Microorganisms (GCM) 10K type strain sequencing project: providing services to taxonomists for standard genome sequencing and annotation.</title>
        <authorList>
            <consortium name="The Broad Institute Genomics Platform"/>
            <consortium name="The Broad Institute Genome Sequencing Center for Infectious Disease"/>
            <person name="Wu L."/>
            <person name="Ma J."/>
        </authorList>
    </citation>
    <scope>NUCLEOTIDE SEQUENCE [LARGE SCALE GENOMIC DNA]</scope>
    <source>
        <strain evidence="2">CGMCC 4.7304</strain>
    </source>
</reference>
<evidence type="ECO:0000313" key="2">
    <source>
        <dbReference type="Proteomes" id="UP001596083"/>
    </source>
</evidence>
<dbReference type="Proteomes" id="UP001596083">
    <property type="component" value="Unassembled WGS sequence"/>
</dbReference>
<gene>
    <name evidence="1" type="ORF">ACFP1Z_32725</name>
</gene>
<name>A0ABW0Z9W6_9ACTN</name>
<keyword evidence="2" id="KW-1185">Reference proteome</keyword>
<protein>
    <submittedName>
        <fullName evidence="1">Uncharacterized protein</fullName>
    </submittedName>
</protein>
<dbReference type="RefSeq" id="WP_390321556.1">
    <property type="nucleotide sequence ID" value="NZ_JBHSPB010000039.1"/>
</dbReference>
<dbReference type="EMBL" id="JBHSPB010000039">
    <property type="protein sequence ID" value="MFC5724922.1"/>
    <property type="molecule type" value="Genomic_DNA"/>
</dbReference>
<proteinExistence type="predicted"/>